<name>A0A9Q4KT86_9EURY</name>
<evidence type="ECO:0000256" key="3">
    <source>
        <dbReference type="ARBA" id="ARBA00008264"/>
    </source>
</evidence>
<gene>
    <name evidence="8" type="ORF">L0665_04095</name>
</gene>
<keyword evidence="4" id="KW-0158">Chromosome</keyword>
<evidence type="ECO:0000313" key="8">
    <source>
        <dbReference type="EMBL" id="MDE4907793.1"/>
    </source>
</evidence>
<comment type="caution">
    <text evidence="8">The sequence shown here is derived from an EMBL/GenBank/DDBJ whole genome shotgun (WGS) entry which is preliminary data.</text>
</comment>
<keyword evidence="5" id="KW-0963">Cytoplasm</keyword>
<keyword evidence="9" id="KW-1185">Reference proteome</keyword>
<dbReference type="InterPro" id="IPR050947">
    <property type="entry name" value="Archaeal_histone_HMF"/>
</dbReference>
<comment type="subcellular location">
    <subcellularLocation>
        <location evidence="1">Chromosome</location>
    </subcellularLocation>
    <subcellularLocation>
        <location evidence="2">Cytoplasm</location>
    </subcellularLocation>
</comment>
<dbReference type="SUPFAM" id="SSF47113">
    <property type="entry name" value="Histone-fold"/>
    <property type="match status" value="1"/>
</dbReference>
<dbReference type="Pfam" id="PF00808">
    <property type="entry name" value="CBFD_NFYB_HMF"/>
    <property type="match status" value="1"/>
</dbReference>
<dbReference type="Proteomes" id="UP001143747">
    <property type="component" value="Unassembled WGS sequence"/>
</dbReference>
<evidence type="ECO:0000256" key="4">
    <source>
        <dbReference type="ARBA" id="ARBA00022454"/>
    </source>
</evidence>
<dbReference type="PANTHER" id="PTHR47828">
    <property type="entry name" value="ARCHAEAL HISTONE A"/>
    <property type="match status" value="1"/>
</dbReference>
<evidence type="ECO:0000259" key="7">
    <source>
        <dbReference type="Pfam" id="PF00808"/>
    </source>
</evidence>
<evidence type="ECO:0000256" key="5">
    <source>
        <dbReference type="ARBA" id="ARBA00022490"/>
    </source>
</evidence>
<organism evidence="8 9">
    <name type="scientific">Methanogenium marinum</name>
    <dbReference type="NCBI Taxonomy" id="348610"/>
    <lineage>
        <taxon>Archaea</taxon>
        <taxon>Methanobacteriati</taxon>
        <taxon>Methanobacteriota</taxon>
        <taxon>Stenosarchaea group</taxon>
        <taxon>Methanomicrobia</taxon>
        <taxon>Methanomicrobiales</taxon>
        <taxon>Methanomicrobiaceae</taxon>
        <taxon>Methanogenium</taxon>
    </lineage>
</organism>
<dbReference type="InterPro" id="IPR050004">
    <property type="entry name" value="HmfB-like"/>
</dbReference>
<dbReference type="AlphaFoldDB" id="A0A9Q4KT86"/>
<dbReference type="NCBIfam" id="NF043032">
    <property type="entry name" value="archaea_histone"/>
    <property type="match status" value="1"/>
</dbReference>
<evidence type="ECO:0000256" key="6">
    <source>
        <dbReference type="ARBA" id="ARBA00023125"/>
    </source>
</evidence>
<dbReference type="PANTHER" id="PTHR47828:SF1">
    <property type="entry name" value="ARCHAEAL HISTONE A"/>
    <property type="match status" value="1"/>
</dbReference>
<protein>
    <submittedName>
        <fullName evidence="8">Histone family protein</fullName>
    </submittedName>
</protein>
<dbReference type="CDD" id="cd22909">
    <property type="entry name" value="HFD_archaea_histone-like"/>
    <property type="match status" value="1"/>
</dbReference>
<evidence type="ECO:0000256" key="2">
    <source>
        <dbReference type="ARBA" id="ARBA00004496"/>
    </source>
</evidence>
<comment type="similarity">
    <text evidence="3">Belongs to the archaeal histone HMF family.</text>
</comment>
<dbReference type="EMBL" id="JAKELO010000002">
    <property type="protein sequence ID" value="MDE4907793.1"/>
    <property type="molecule type" value="Genomic_DNA"/>
</dbReference>
<dbReference type="GO" id="GO:0005737">
    <property type="term" value="C:cytoplasm"/>
    <property type="evidence" value="ECO:0007669"/>
    <property type="project" value="UniProtKB-SubCell"/>
</dbReference>
<dbReference type="InterPro" id="IPR009072">
    <property type="entry name" value="Histone-fold"/>
</dbReference>
<evidence type="ECO:0000313" key="9">
    <source>
        <dbReference type="Proteomes" id="UP001143747"/>
    </source>
</evidence>
<dbReference type="GO" id="GO:0005694">
    <property type="term" value="C:chromosome"/>
    <property type="evidence" value="ECO:0007669"/>
    <property type="project" value="UniProtKB-SubCell"/>
</dbReference>
<sequence>MANDLPIAAVVRIAKNNGAERVGSDAAQAIADASQEYIAELTREASKYAKHAGRKTIKKEDVDLAVNELNI</sequence>
<dbReference type="RefSeq" id="WP_274924440.1">
    <property type="nucleotide sequence ID" value="NZ_JAKELO010000002.1"/>
</dbReference>
<keyword evidence="6" id="KW-0238">DNA-binding</keyword>
<dbReference type="InterPro" id="IPR003958">
    <property type="entry name" value="CBFA_NFYB_domain"/>
</dbReference>
<dbReference type="GO" id="GO:0046982">
    <property type="term" value="F:protein heterodimerization activity"/>
    <property type="evidence" value="ECO:0007669"/>
    <property type="project" value="InterPro"/>
</dbReference>
<dbReference type="Gene3D" id="1.10.20.10">
    <property type="entry name" value="Histone, subunit A"/>
    <property type="match status" value="1"/>
</dbReference>
<dbReference type="GO" id="GO:0003677">
    <property type="term" value="F:DNA binding"/>
    <property type="evidence" value="ECO:0007669"/>
    <property type="project" value="UniProtKB-KW"/>
</dbReference>
<feature type="domain" description="Transcription factor CBF/NF-Y/archaeal histone" evidence="7">
    <location>
        <begin position="5"/>
        <end position="66"/>
    </location>
</feature>
<proteinExistence type="inferred from homology"/>
<evidence type="ECO:0000256" key="1">
    <source>
        <dbReference type="ARBA" id="ARBA00004286"/>
    </source>
</evidence>
<accession>A0A9Q4KT86</accession>
<reference evidence="8" key="1">
    <citation type="submission" date="2022-01" db="EMBL/GenBank/DDBJ databases">
        <title>Draft genome of Methanogenium marinum DSM 15558.</title>
        <authorList>
            <person name="Chen S.-C."/>
            <person name="You Y.-T."/>
        </authorList>
    </citation>
    <scope>NUCLEOTIDE SEQUENCE</scope>
    <source>
        <strain evidence="8">DSM 15558</strain>
    </source>
</reference>